<dbReference type="PANTHER" id="PTHR48078">
    <property type="entry name" value="THREONINE DEHYDRATASE, MITOCHONDRIAL-RELATED"/>
    <property type="match status" value="1"/>
</dbReference>
<comment type="cofactor">
    <cofactor evidence="1">
        <name>pyridoxal 5'-phosphate</name>
        <dbReference type="ChEBI" id="CHEBI:597326"/>
    </cofactor>
</comment>
<dbReference type="PANTHER" id="PTHR48078:SF17">
    <property type="entry name" value="THREONINE DEHYDRATASE"/>
    <property type="match status" value="1"/>
</dbReference>
<evidence type="ECO:0000256" key="1">
    <source>
        <dbReference type="ARBA" id="ARBA00001933"/>
    </source>
</evidence>
<dbReference type="InterPro" id="IPR036052">
    <property type="entry name" value="TrpB-like_PALP_sf"/>
</dbReference>
<dbReference type="EMBL" id="JAUSRF010000017">
    <property type="protein sequence ID" value="MDP9839603.1"/>
    <property type="molecule type" value="Genomic_DNA"/>
</dbReference>
<evidence type="ECO:0000313" key="6">
    <source>
        <dbReference type="Proteomes" id="UP001241472"/>
    </source>
</evidence>
<dbReference type="Gene3D" id="3.40.50.1100">
    <property type="match status" value="2"/>
</dbReference>
<feature type="domain" description="Tryptophan synthase beta chain-like PALP" evidence="4">
    <location>
        <begin position="22"/>
        <end position="311"/>
    </location>
</feature>
<gene>
    <name evidence="5" type="ORF">J2T09_004379</name>
</gene>
<keyword evidence="3 5" id="KW-0456">Lyase</keyword>
<keyword evidence="6" id="KW-1185">Reference proteome</keyword>
<proteinExistence type="predicted"/>
<evidence type="ECO:0000256" key="3">
    <source>
        <dbReference type="ARBA" id="ARBA00023239"/>
    </source>
</evidence>
<reference evidence="5 6" key="1">
    <citation type="submission" date="2023-07" db="EMBL/GenBank/DDBJ databases">
        <title>Sorghum-associated microbial communities from plants grown in Nebraska, USA.</title>
        <authorList>
            <person name="Schachtman D."/>
        </authorList>
    </citation>
    <scope>NUCLEOTIDE SEQUENCE [LARGE SCALE GENOMIC DNA]</scope>
    <source>
        <strain evidence="5 6">DS1307</strain>
    </source>
</reference>
<dbReference type="RefSeq" id="WP_306838349.1">
    <property type="nucleotide sequence ID" value="NZ_JAUSRF010000017.1"/>
</dbReference>
<dbReference type="InterPro" id="IPR050147">
    <property type="entry name" value="Ser/Thr_Dehydratase"/>
</dbReference>
<keyword evidence="2" id="KW-0663">Pyridoxal phosphate</keyword>
<evidence type="ECO:0000259" key="4">
    <source>
        <dbReference type="Pfam" id="PF00291"/>
    </source>
</evidence>
<dbReference type="Pfam" id="PF00291">
    <property type="entry name" value="PALP"/>
    <property type="match status" value="1"/>
</dbReference>
<dbReference type="GO" id="GO:0004794">
    <property type="term" value="F:threonine deaminase activity"/>
    <property type="evidence" value="ECO:0007669"/>
    <property type="project" value="UniProtKB-EC"/>
</dbReference>
<organism evidence="5 6">
    <name type="scientific">Neorhizobium huautlense</name>
    <dbReference type="NCBI Taxonomy" id="67774"/>
    <lineage>
        <taxon>Bacteria</taxon>
        <taxon>Pseudomonadati</taxon>
        <taxon>Pseudomonadota</taxon>
        <taxon>Alphaproteobacteria</taxon>
        <taxon>Hyphomicrobiales</taxon>
        <taxon>Rhizobiaceae</taxon>
        <taxon>Rhizobium/Agrobacterium group</taxon>
        <taxon>Neorhizobium</taxon>
    </lineage>
</organism>
<sequence>MTAKHPVPTAAGILAASRAINPLFTGSPLIEQAMANEALGLRLLAKVETLNPIRSFKGRGTDWWMHNEPPGDHPIVSASAGNFGQGLAYAGRARGRRVVIFSATTANPDKIEAMRRLGAEVELEGDDFDSAKAAARAYAALHGCPFVEDGALATIAEGAGTIALEITEQLASDGITLDAIIVPLGNGALLTGVGTWIREKAPGCRIIGVTAANAPAMKLSWETDGLVSTDKADTVADGIAVRECVPYALECMKTTVDDVWQASEQAIDQARRFCLTQYGLVVEEAGAAGLAGLLEHGKELKGKTVATIFCGGNIRAMDR</sequence>
<evidence type="ECO:0000313" key="5">
    <source>
        <dbReference type="EMBL" id="MDP9839603.1"/>
    </source>
</evidence>
<dbReference type="InterPro" id="IPR001926">
    <property type="entry name" value="TrpB-like_PALP"/>
</dbReference>
<dbReference type="SUPFAM" id="SSF53686">
    <property type="entry name" value="Tryptophan synthase beta subunit-like PLP-dependent enzymes"/>
    <property type="match status" value="1"/>
</dbReference>
<dbReference type="Proteomes" id="UP001241472">
    <property type="component" value="Unassembled WGS sequence"/>
</dbReference>
<evidence type="ECO:0000256" key="2">
    <source>
        <dbReference type="ARBA" id="ARBA00022898"/>
    </source>
</evidence>
<dbReference type="EC" id="4.3.1.19" evidence="5"/>
<accession>A0ABT9PYN5</accession>
<protein>
    <submittedName>
        <fullName evidence="5">Threonine dehydratase</fullName>
        <ecNumber evidence="5">4.3.1.19</ecNumber>
    </submittedName>
</protein>
<name>A0ABT9PYN5_9HYPH</name>
<comment type="caution">
    <text evidence="5">The sequence shown here is derived from an EMBL/GenBank/DDBJ whole genome shotgun (WGS) entry which is preliminary data.</text>
</comment>